<dbReference type="Proteomes" id="UP000241949">
    <property type="component" value="Segment"/>
</dbReference>
<protein>
    <submittedName>
        <fullName evidence="1">Uncharacterized protein</fullName>
    </submittedName>
</protein>
<evidence type="ECO:0000313" key="1">
    <source>
        <dbReference type="EMBL" id="ANW09671.1"/>
    </source>
</evidence>
<dbReference type="KEGG" id="vg:54989035"/>
<sequence>MASYDVLDRVVVDEWGEQKGRTEVQAVHETESDQYEVRMPFYQDNGRYGRNAATISPDVDIAEQAAEAILEMSEVAREHQKRDRVHSVIDSAENLEEDEIDELLTLVEEMGIEEVKNRLTE</sequence>
<dbReference type="RefSeq" id="YP_009798573.1">
    <property type="nucleotide sequence ID" value="NC_047928.1"/>
</dbReference>
<dbReference type="GeneID" id="54989035"/>
<dbReference type="EMBL" id="KX344510">
    <property type="protein sequence ID" value="ANW09671.1"/>
    <property type="molecule type" value="Genomic_DNA"/>
</dbReference>
<name>A0A1C8V5Y7_9VIRU</name>
<accession>A0A1C8V5Y7</accession>
<reference evidence="1" key="1">
    <citation type="journal article" date="2016" name="Virology">
        <title>Vesicle-like virion of Haloarcula hispanica pleomorphic virus 3 preserves high infectivity in saturated salt.</title>
        <authorList>
            <person name="Demina T.A."/>
            <person name="Atanasova N.S."/>
            <person name="Pietila M.K."/>
            <person name="Oksanen H.M."/>
            <person name="Bamford D.H."/>
        </authorList>
    </citation>
    <scope>NUCLEOTIDE SEQUENCE [LARGE SCALE GENOMIC DNA]</scope>
    <source>
        <strain evidence="1">A</strain>
    </source>
</reference>
<dbReference type="InterPro" id="IPR058422">
    <property type="entry name" value="DUF8109"/>
</dbReference>
<proteinExistence type="predicted"/>
<dbReference type="Pfam" id="PF26414">
    <property type="entry name" value="DUF8109"/>
    <property type="match status" value="1"/>
</dbReference>
<keyword evidence="2" id="KW-1185">Reference proteome</keyword>
<evidence type="ECO:0000313" key="2">
    <source>
        <dbReference type="Proteomes" id="UP000241949"/>
    </source>
</evidence>
<organism evidence="1">
    <name type="scientific">Haloarcula hispanica pleomorphic virus 3</name>
    <dbReference type="NCBI Taxonomy" id="1879051"/>
    <lineage>
        <taxon>Viruses</taxon>
        <taxon>Monodnaviria</taxon>
        <taxon>Trapavirae</taxon>
        <taxon>Saleviricota</taxon>
        <taxon>Huolimaviricetes</taxon>
        <taxon>Haloruvirales</taxon>
        <taxon>Pleolipoviridae</taxon>
        <taxon>Betapleolipovirus</taxon>
        <taxon>Betapleolipovirus thailandense</taxon>
        <taxon>Betapleolipovirus HHPV3</taxon>
    </lineage>
</organism>